<organism evidence="3 4">
    <name type="scientific">Chitinophaga dinghuensis</name>
    <dbReference type="NCBI Taxonomy" id="1539050"/>
    <lineage>
        <taxon>Bacteria</taxon>
        <taxon>Pseudomonadati</taxon>
        <taxon>Bacteroidota</taxon>
        <taxon>Chitinophagia</taxon>
        <taxon>Chitinophagales</taxon>
        <taxon>Chitinophagaceae</taxon>
        <taxon>Chitinophaga</taxon>
    </lineage>
</organism>
<comment type="caution">
    <text evidence="3">The sequence shown here is derived from an EMBL/GenBank/DDBJ whole genome shotgun (WGS) entry which is preliminary data.</text>
</comment>
<dbReference type="GO" id="GO:0016788">
    <property type="term" value="F:hydrolase activity, acting on ester bonds"/>
    <property type="evidence" value="ECO:0007669"/>
    <property type="project" value="UniProtKB-ARBA"/>
</dbReference>
<dbReference type="SUPFAM" id="SSF52266">
    <property type="entry name" value="SGNH hydrolase"/>
    <property type="match status" value="1"/>
</dbReference>
<feature type="chain" id="PRO_5016408796" evidence="1">
    <location>
        <begin position="21"/>
        <end position="266"/>
    </location>
</feature>
<dbReference type="Pfam" id="PF13472">
    <property type="entry name" value="Lipase_GDSL_2"/>
    <property type="match status" value="1"/>
</dbReference>
<sequence>MKILGTAALALLIAGGQMVAAQESSRACNIVFVGNSITYGATLKSRAVECPPYQVVKMLKEKGYDIRYANCGHSGSTTVDWLPASQKLFSKAVQAADTLYDVNAGLIFSITLGTNDSAIEGPTGAPVSTENYKRNLETIVDSLRRKYPKSVFVLHRPIWYSPNTYNSSKYLQEGLTRLQTYTPVLDALVKAHPGYIFKGDRNAFGFFKKNPKPYFTAENGNAGVFYLHPNAAGAEKLAGFWADNLQQVIQALYRNSPRTPRARRVY</sequence>
<accession>A0A327W9J4</accession>
<dbReference type="AlphaFoldDB" id="A0A327W9J4"/>
<dbReference type="PANTHER" id="PTHR30383">
    <property type="entry name" value="THIOESTERASE 1/PROTEASE 1/LYSOPHOSPHOLIPASE L1"/>
    <property type="match status" value="1"/>
</dbReference>
<dbReference type="PANTHER" id="PTHR30383:SF29">
    <property type="entry name" value="SGNH HYDROLASE-TYPE ESTERASE DOMAIN-CONTAINING PROTEIN"/>
    <property type="match status" value="1"/>
</dbReference>
<keyword evidence="4" id="KW-1185">Reference proteome</keyword>
<evidence type="ECO:0000256" key="1">
    <source>
        <dbReference type="SAM" id="SignalP"/>
    </source>
</evidence>
<dbReference type="InterPro" id="IPR051532">
    <property type="entry name" value="Ester_Hydrolysis_Enzymes"/>
</dbReference>
<keyword evidence="1" id="KW-0732">Signal</keyword>
<dbReference type="InterPro" id="IPR013830">
    <property type="entry name" value="SGNH_hydro"/>
</dbReference>
<feature type="signal peptide" evidence="1">
    <location>
        <begin position="1"/>
        <end position="20"/>
    </location>
</feature>
<name>A0A327W9J4_9BACT</name>
<dbReference type="Proteomes" id="UP000249819">
    <property type="component" value="Unassembled WGS sequence"/>
</dbReference>
<dbReference type="EMBL" id="QLMA01000001">
    <property type="protein sequence ID" value="RAJ87275.1"/>
    <property type="molecule type" value="Genomic_DNA"/>
</dbReference>
<dbReference type="InterPro" id="IPR036514">
    <property type="entry name" value="SGNH_hydro_sf"/>
</dbReference>
<gene>
    <name evidence="3" type="ORF">CLV59_10124</name>
</gene>
<proteinExistence type="predicted"/>
<dbReference type="RefSeq" id="WP_211323685.1">
    <property type="nucleotide sequence ID" value="NZ_QLMA01000001.1"/>
</dbReference>
<protein>
    <submittedName>
        <fullName evidence="3">Lysophospholipase L1-like esterase</fullName>
    </submittedName>
</protein>
<evidence type="ECO:0000259" key="2">
    <source>
        <dbReference type="Pfam" id="PF13472"/>
    </source>
</evidence>
<evidence type="ECO:0000313" key="4">
    <source>
        <dbReference type="Proteomes" id="UP000249819"/>
    </source>
</evidence>
<feature type="domain" description="SGNH hydrolase-type esterase" evidence="2">
    <location>
        <begin position="32"/>
        <end position="235"/>
    </location>
</feature>
<dbReference type="Gene3D" id="3.40.50.1110">
    <property type="entry name" value="SGNH hydrolase"/>
    <property type="match status" value="1"/>
</dbReference>
<reference evidence="3 4" key="1">
    <citation type="submission" date="2018-06" db="EMBL/GenBank/DDBJ databases">
        <title>Genomic Encyclopedia of Archaeal and Bacterial Type Strains, Phase II (KMG-II): from individual species to whole genera.</title>
        <authorList>
            <person name="Goeker M."/>
        </authorList>
    </citation>
    <scope>NUCLEOTIDE SEQUENCE [LARGE SCALE GENOMIC DNA]</scope>
    <source>
        <strain evidence="3 4">DSM 29821</strain>
    </source>
</reference>
<evidence type="ECO:0000313" key="3">
    <source>
        <dbReference type="EMBL" id="RAJ87275.1"/>
    </source>
</evidence>